<dbReference type="InterPro" id="IPR032371">
    <property type="entry name" value="DUF4873"/>
</dbReference>
<proteinExistence type="predicted"/>
<evidence type="ECO:0000256" key="1">
    <source>
        <dbReference type="SAM" id="MobiDB-lite"/>
    </source>
</evidence>
<sequence length="130" mass="14060">MSEGYRGRAEILVDGRQVVVDVQLADWFDPISGRHRWRGRLRDLAAALAPDAPPSTGTELTVTVLDTGRAATATATARVTDIDLWGSHMIDGISAAPYPAGPDELDLLDGDRPDPDLPATDTADIRREQR</sequence>
<organism evidence="3 4">
    <name type="scientific">Rhodococcus zopfii</name>
    <dbReference type="NCBI Taxonomy" id="43772"/>
    <lineage>
        <taxon>Bacteria</taxon>
        <taxon>Bacillati</taxon>
        <taxon>Actinomycetota</taxon>
        <taxon>Actinomycetes</taxon>
        <taxon>Mycobacteriales</taxon>
        <taxon>Nocardiaceae</taxon>
        <taxon>Rhodococcus</taxon>
    </lineage>
</organism>
<keyword evidence="4" id="KW-1185">Reference proteome</keyword>
<dbReference type="Proteomes" id="UP001275440">
    <property type="component" value="Unassembled WGS sequence"/>
</dbReference>
<evidence type="ECO:0000313" key="3">
    <source>
        <dbReference type="EMBL" id="MDV2474528.1"/>
    </source>
</evidence>
<feature type="region of interest" description="Disordered" evidence="1">
    <location>
        <begin position="93"/>
        <end position="130"/>
    </location>
</feature>
<comment type="caution">
    <text evidence="3">The sequence shown here is derived from an EMBL/GenBank/DDBJ whole genome shotgun (WGS) entry which is preliminary data.</text>
</comment>
<accession>A0ABU3WKP1</accession>
<evidence type="ECO:0000259" key="2">
    <source>
        <dbReference type="Pfam" id="PF16170"/>
    </source>
</evidence>
<name>A0ABU3WKP1_9NOCA</name>
<dbReference type="Pfam" id="PF16170">
    <property type="entry name" value="DUF4873"/>
    <property type="match status" value="1"/>
</dbReference>
<protein>
    <submittedName>
        <fullName evidence="3">DUF4873 domain-containing protein</fullName>
    </submittedName>
</protein>
<gene>
    <name evidence="3" type="ORF">F8M49_02230</name>
</gene>
<reference evidence="3 4" key="1">
    <citation type="submission" date="2019-10" db="EMBL/GenBank/DDBJ databases">
        <title>Draft Genome Assembly of Rhodococcus zopfii DSM44189.</title>
        <authorList>
            <person name="Sutton J.M."/>
            <person name="Akob D.M."/>
            <person name="Bushman T.J."/>
        </authorList>
    </citation>
    <scope>NUCLEOTIDE SEQUENCE [LARGE SCALE GENOMIC DNA]</scope>
    <source>
        <strain evidence="3 4">DSM 44189</strain>
    </source>
</reference>
<evidence type="ECO:0000313" key="4">
    <source>
        <dbReference type="Proteomes" id="UP001275440"/>
    </source>
</evidence>
<dbReference type="EMBL" id="WBMO01000001">
    <property type="protein sequence ID" value="MDV2474528.1"/>
    <property type="molecule type" value="Genomic_DNA"/>
</dbReference>
<feature type="domain" description="DUF4873" evidence="2">
    <location>
        <begin position="3"/>
        <end position="99"/>
    </location>
</feature>